<accession>A0ABX7VPP1</accession>
<evidence type="ECO:0000313" key="1">
    <source>
        <dbReference type="EMBL" id="QTM98882.1"/>
    </source>
</evidence>
<reference evidence="1 2" key="1">
    <citation type="submission" date="2019-12" db="EMBL/GenBank/DDBJ databases">
        <title>The whole genome sequencing of a strain isolated from a Mars analog, Dalangtan Playa.</title>
        <authorList>
            <person name="Huang T."/>
        </authorList>
    </citation>
    <scope>NUCLEOTIDE SEQUENCE [LARGE SCALE GENOMIC DNA]</scope>
    <source>
        <strain evidence="1 2">DP4-553-S</strain>
    </source>
</reference>
<proteinExistence type="predicted"/>
<gene>
    <name evidence="1" type="ORF">ERJ70_05955</name>
</gene>
<evidence type="ECO:0008006" key="3">
    <source>
        <dbReference type="Google" id="ProtNLM"/>
    </source>
</evidence>
<keyword evidence="2" id="KW-1185">Reference proteome</keyword>
<sequence>MKQRNRLTVAVIGASGTPGDKVLARLARNYKVIRLCNSQNMEQNSKNISTQQCDLFNVDSIISGLQGADLAVFLYPVEFPAVRLSQALLPDMAVLAADSFARAVRETRIGKIIYMKPNGWIPSGNPAEVEKALGTSGVPVKTIPLPSSLIEIPTIFPASTGAVRSIQRVRLPRGKGAKWAAFYYTKWLNRIGSPLIKTEWHGNFCRVRTVLLSRPLLTLHYSEENSFPGRSIYRIAGGLLAANLAGRLEFCQLPSSNHCLIAIHEYQPSLPWFVYKYSQAIIHLLVMKLFKRHLERIT</sequence>
<evidence type="ECO:0000313" key="2">
    <source>
        <dbReference type="Proteomes" id="UP000665043"/>
    </source>
</evidence>
<dbReference type="SUPFAM" id="SSF51735">
    <property type="entry name" value="NAD(P)-binding Rossmann-fold domains"/>
    <property type="match status" value="1"/>
</dbReference>
<dbReference type="EMBL" id="CP046956">
    <property type="protein sequence ID" value="QTM98882.1"/>
    <property type="molecule type" value="Genomic_DNA"/>
</dbReference>
<dbReference type="Gene3D" id="3.40.50.720">
    <property type="entry name" value="NAD(P)-binding Rossmann-like Domain"/>
    <property type="match status" value="1"/>
</dbReference>
<dbReference type="Proteomes" id="UP000665043">
    <property type="component" value="Chromosome"/>
</dbReference>
<name>A0ABX7VPP1_9BACI</name>
<protein>
    <recommendedName>
        <fullName evidence="3">NmrA-like domain-containing protein</fullName>
    </recommendedName>
</protein>
<dbReference type="RefSeq" id="WP_209367885.1">
    <property type="nucleotide sequence ID" value="NZ_CP046956.1"/>
</dbReference>
<dbReference type="InterPro" id="IPR036291">
    <property type="entry name" value="NAD(P)-bd_dom_sf"/>
</dbReference>
<organism evidence="1 2">
    <name type="scientific">Sediminibacillus dalangtanensis</name>
    <dbReference type="NCBI Taxonomy" id="2729421"/>
    <lineage>
        <taxon>Bacteria</taxon>
        <taxon>Bacillati</taxon>
        <taxon>Bacillota</taxon>
        <taxon>Bacilli</taxon>
        <taxon>Bacillales</taxon>
        <taxon>Bacillaceae</taxon>
        <taxon>Sediminibacillus</taxon>
    </lineage>
</organism>